<evidence type="ECO:0000313" key="2">
    <source>
        <dbReference type="EMBL" id="EGG05112.1"/>
    </source>
</evidence>
<keyword evidence="3" id="KW-1185">Reference proteome</keyword>
<dbReference type="GeneID" id="18934795"/>
<feature type="compositionally biased region" description="Basic and acidic residues" evidence="1">
    <location>
        <begin position="290"/>
        <end position="299"/>
    </location>
</feature>
<feature type="compositionally biased region" description="Polar residues" evidence="1">
    <location>
        <begin position="805"/>
        <end position="814"/>
    </location>
</feature>
<dbReference type="VEuPathDB" id="FungiDB:MELLADRAFT_88192"/>
<dbReference type="InParanoid" id="F4RQW7"/>
<sequence>MDLLMSSPPECFSMHQMTTPPEAQDMPTSVHSTPQSTQSLPRSVFSTSCSIFGGSPPQYHQRSISRNSASDDQSLHNESVDEADTTIRGLTRTLSVVSIPIFFVNKRSSSGSEAVGLGFDHLDPTPKSNQILTDSSSSHLVVEANSECARVSRNLSTSSTSTTDSEGSLRRLSTYSGLTTGSTASSFYTEPPTPSDGTFAASQPGGHSNPIGHERENSESSAFSISAYYGSSDCTEETPIETLNTLLAPIDICHIDQQPILPPSPLKTIIPTLISTPPTDRTPTQASPKKSSDSADTPRTKFKPKQRKLFGNEYRWPAQGEKSGVSVQLIDPPCPPDALVHTHTEFNGPTDFHLAQSYQKSTPIPHLKISVPTGLDQRRGSPPHAPLRVVPFPQENSRELDIESARTALTNHNIITLVQRPSLECISPSSSSTMCQQVLHPSTVSPSFYSNPSTAVSFQQPRTDSNVSQYAFPTSQDHDSSDLPVGELFRTLQIWFDQEGFREIAPIFTFDRYNPEDDLLYFTTQRVGYPFHYTTFQQLPALRKVVAPDYEEAYALLEGKSSRNAAGRRDFLSRQASLDMKTPGKYVVEDTEGKGGKWIWRLVYEVEDRKSLMGKPMAGERAFIPITFACSPEILDPSHARKPTLMNAIMKNMGSKTLALALDADGRPKPRPRGKSLMGHQRRDRSDSSTRLIGTSPRYPPSSNSSNCELVPSPQTPKSNKTSAGTQNDDELSRAQAHFFKTISPASSSRLRPNTAQATGDPRRSLRRPKTSEHLRRPVTADPFAPPLPTRPIITPVFGLAPQPTRETPNTMGNRFNYRPKTADQRRPVTPKAKIDIQRIAAASLFHPVDLRH</sequence>
<protein>
    <submittedName>
        <fullName evidence="2">Uncharacterized protein</fullName>
    </submittedName>
</protein>
<dbReference type="Proteomes" id="UP000001072">
    <property type="component" value="Unassembled WGS sequence"/>
</dbReference>
<feature type="region of interest" description="Disordered" evidence="1">
    <location>
        <begin position="663"/>
        <end position="729"/>
    </location>
</feature>
<feature type="region of interest" description="Disordered" evidence="1">
    <location>
        <begin position="181"/>
        <end position="219"/>
    </location>
</feature>
<dbReference type="RefSeq" id="XP_007411477.1">
    <property type="nucleotide sequence ID" value="XM_007411415.1"/>
</dbReference>
<feature type="region of interest" description="Disordered" evidence="1">
    <location>
        <begin position="273"/>
        <end position="307"/>
    </location>
</feature>
<feature type="region of interest" description="Disordered" evidence="1">
    <location>
        <begin position="741"/>
        <end position="830"/>
    </location>
</feature>
<feature type="compositionally biased region" description="Polar residues" evidence="1">
    <location>
        <begin position="15"/>
        <end position="41"/>
    </location>
</feature>
<organism evidence="3">
    <name type="scientific">Melampsora larici-populina (strain 98AG31 / pathotype 3-4-7)</name>
    <name type="common">Poplar leaf rust fungus</name>
    <dbReference type="NCBI Taxonomy" id="747676"/>
    <lineage>
        <taxon>Eukaryota</taxon>
        <taxon>Fungi</taxon>
        <taxon>Dikarya</taxon>
        <taxon>Basidiomycota</taxon>
        <taxon>Pucciniomycotina</taxon>
        <taxon>Pucciniomycetes</taxon>
        <taxon>Pucciniales</taxon>
        <taxon>Melampsoraceae</taxon>
        <taxon>Melampsora</taxon>
    </lineage>
</organism>
<dbReference type="HOGENOM" id="CLU_330133_0_0_1"/>
<gene>
    <name evidence="2" type="ORF">MELLADRAFT_88192</name>
</gene>
<evidence type="ECO:0000313" key="3">
    <source>
        <dbReference type="Proteomes" id="UP000001072"/>
    </source>
</evidence>
<dbReference type="OrthoDB" id="3269398at2759"/>
<reference evidence="3" key="1">
    <citation type="journal article" date="2011" name="Proc. Natl. Acad. Sci. U.S.A.">
        <title>Obligate biotrophy features unraveled by the genomic analysis of rust fungi.</title>
        <authorList>
            <person name="Duplessis S."/>
            <person name="Cuomo C.A."/>
            <person name="Lin Y.-C."/>
            <person name="Aerts A."/>
            <person name="Tisserant E."/>
            <person name="Veneault-Fourrey C."/>
            <person name="Joly D.L."/>
            <person name="Hacquard S."/>
            <person name="Amselem J."/>
            <person name="Cantarel B.L."/>
            <person name="Chiu R."/>
            <person name="Coutinho P.M."/>
            <person name="Feau N."/>
            <person name="Field M."/>
            <person name="Frey P."/>
            <person name="Gelhaye E."/>
            <person name="Goldberg J."/>
            <person name="Grabherr M.G."/>
            <person name="Kodira C.D."/>
            <person name="Kohler A."/>
            <person name="Kuees U."/>
            <person name="Lindquist E.A."/>
            <person name="Lucas S.M."/>
            <person name="Mago R."/>
            <person name="Mauceli E."/>
            <person name="Morin E."/>
            <person name="Murat C."/>
            <person name="Pangilinan J.L."/>
            <person name="Park R."/>
            <person name="Pearson M."/>
            <person name="Quesneville H."/>
            <person name="Rouhier N."/>
            <person name="Sakthikumar S."/>
            <person name="Salamov A.A."/>
            <person name="Schmutz J."/>
            <person name="Selles B."/>
            <person name="Shapiro H."/>
            <person name="Tanguay P."/>
            <person name="Tuskan G.A."/>
            <person name="Henrissat B."/>
            <person name="Van de Peer Y."/>
            <person name="Rouze P."/>
            <person name="Ellis J.G."/>
            <person name="Dodds P.N."/>
            <person name="Schein J.E."/>
            <person name="Zhong S."/>
            <person name="Hamelin R.C."/>
            <person name="Grigoriev I.V."/>
            <person name="Szabo L.J."/>
            <person name="Martin F."/>
        </authorList>
    </citation>
    <scope>NUCLEOTIDE SEQUENCE [LARGE SCALE GENOMIC DNA]</scope>
    <source>
        <strain evidence="3">98AG31 / pathotype 3-4-7</strain>
    </source>
</reference>
<dbReference type="KEGG" id="mlr:MELLADRAFT_88192"/>
<dbReference type="EMBL" id="GL883114">
    <property type="protein sequence ID" value="EGG05112.1"/>
    <property type="molecule type" value="Genomic_DNA"/>
</dbReference>
<evidence type="ECO:0000256" key="1">
    <source>
        <dbReference type="SAM" id="MobiDB-lite"/>
    </source>
</evidence>
<feature type="region of interest" description="Disordered" evidence="1">
    <location>
        <begin position="55"/>
        <end position="80"/>
    </location>
</feature>
<feature type="compositionally biased region" description="Basic and acidic residues" evidence="1">
    <location>
        <begin position="821"/>
        <end position="830"/>
    </location>
</feature>
<accession>F4RQW7</accession>
<feature type="compositionally biased region" description="Polar residues" evidence="1">
    <location>
        <begin position="58"/>
        <end position="72"/>
    </location>
</feature>
<proteinExistence type="predicted"/>
<dbReference type="eggNOG" id="ENOG502SAXM">
    <property type="taxonomic scope" value="Eukaryota"/>
</dbReference>
<feature type="compositionally biased region" description="Polar residues" evidence="1">
    <location>
        <begin position="744"/>
        <end position="758"/>
    </location>
</feature>
<feature type="region of interest" description="Disordered" evidence="1">
    <location>
        <begin position="153"/>
        <end position="172"/>
    </location>
</feature>
<feature type="compositionally biased region" description="Polar residues" evidence="1">
    <location>
        <begin position="716"/>
        <end position="727"/>
    </location>
</feature>
<feature type="region of interest" description="Disordered" evidence="1">
    <location>
        <begin position="1"/>
        <end position="41"/>
    </location>
</feature>
<name>F4RQW7_MELLP</name>
<dbReference type="AlphaFoldDB" id="F4RQW7"/>